<dbReference type="SUPFAM" id="SSF46894">
    <property type="entry name" value="C-terminal effector domain of the bipartite response regulators"/>
    <property type="match status" value="1"/>
</dbReference>
<dbReference type="InterPro" id="IPR036388">
    <property type="entry name" value="WH-like_DNA-bd_sf"/>
</dbReference>
<dbReference type="OrthoDB" id="134985at2"/>
<dbReference type="SMART" id="SM01043">
    <property type="entry name" value="BTAD"/>
    <property type="match status" value="1"/>
</dbReference>
<dbReference type="SUPFAM" id="SSF48452">
    <property type="entry name" value="TPR-like"/>
    <property type="match status" value="1"/>
</dbReference>
<dbReference type="InterPro" id="IPR051677">
    <property type="entry name" value="AfsR-DnrI-RedD_regulator"/>
</dbReference>
<keyword evidence="5" id="KW-1185">Reference proteome</keyword>
<evidence type="ECO:0000313" key="4">
    <source>
        <dbReference type="EMBL" id="AEA24490.1"/>
    </source>
</evidence>
<dbReference type="eggNOG" id="COG2909">
    <property type="taxonomic scope" value="Bacteria"/>
</dbReference>
<dbReference type="EMBL" id="CP002593">
    <property type="protein sequence ID" value="AEA24490.1"/>
    <property type="molecule type" value="Genomic_DNA"/>
</dbReference>
<evidence type="ECO:0000313" key="5">
    <source>
        <dbReference type="Proteomes" id="UP000007809"/>
    </source>
</evidence>
<dbReference type="AlphaFoldDB" id="F4CR53"/>
<organism evidence="4 5">
    <name type="scientific">Pseudonocardia dioxanivorans (strain ATCC 55486 / DSM 44775 / JCM 13855 / CB1190)</name>
    <dbReference type="NCBI Taxonomy" id="675635"/>
    <lineage>
        <taxon>Bacteria</taxon>
        <taxon>Bacillati</taxon>
        <taxon>Actinomycetota</taxon>
        <taxon>Actinomycetes</taxon>
        <taxon>Pseudonocardiales</taxon>
        <taxon>Pseudonocardiaceae</taxon>
        <taxon>Pseudonocardia</taxon>
    </lineage>
</organism>
<sequence length="1012" mass="109399">MAVEEPVAPVPRRAIIRRKITPPVLAGNLVDRPRLSRRIAGLVARGGTLTVYAAAGSGKTTAVAAALQTQDRPTAWLSLDGSEAAAGRLLLYLEAAVETHASDARGVATDALAARIPVGEAAGLLAESLHGSRLVLVCDNAERVAGSDEALAVLSALARYAPADVTIVLISRTLLPLDLGSTSELARVSSLTGAALAFDLDEVIAALEATGREPDSAADTLRLTGGWVAGVLFSEGTAAGAAPDHMRNYLTAHVLAELPELERRFLVRTSLLDEVTVDAAHALGLTDAAQALARLRDRHLPVTWTADRAMIVSPQLRDHLREMLSHEDAAELHELRLRHARLLLHRGEREEGVHALLQIGAVDDAWAEAAELLPGLVERMDFRPAARWLDLLGASSRSPTPAIGAIVLRVAFALEQPGRAVELLDRHGWGWVSAAAASDQPAKDEALVLLTWCLWHAGRLDDAVRVGRCLPPGRARDVADTVLSLSLDRPPPPFPAFATTPSGPLDSLLMRLAYIRGRLDGLDSPGVHGPWRSVLGAPWVIAGLRATGRIQQAMTLYEAHRQQPQPQPLWLHALDAAELMLDLGRGADAWDALQRGREQAAATGSEIYATLVLLMEAKLCLRLHGDHEAAVRALDEAEARGAERHGFTRELARLWRGLALLLQERYAAAADLLTRALESMQRSDRLLDVPTAACYLAEARWHLGQEDASDAAAELAIAVAEERGSMHLLLTALADVPAVAVRGADTQPSRTSRWHDLTARLTGGRQLTVTGRAPRLVLDEFGAPELRLDGVAVVPRLRKSVELLAYLLAGDDRVAGRKELLDALFESRNEAAGRSYLRQALYRLREVLPDEVVPVLDGDRFRLAGPELVTSAAAETVASLAQADHQDGETRLATLAQAIERAERGPYLDGFPGAWAETRRAEIGARIRAARLDLARVAFRLGRYRDAVANTDAVLRVDPYSEQAWMLRISVAQAGGQDDQVLSLYRRYVVAMRELSVPPSAEIRRLVTRLRA</sequence>
<dbReference type="eggNOG" id="COG3629">
    <property type="taxonomic scope" value="Bacteria"/>
</dbReference>
<dbReference type="InterPro" id="IPR059106">
    <property type="entry name" value="WHD_MalT"/>
</dbReference>
<reference evidence="4 5" key="1">
    <citation type="journal article" date="2011" name="J. Bacteriol.">
        <title>Genome sequence of the 1,4-dioxane-degrading Pseudonocardia dioxanivorans strain CB1190.</title>
        <authorList>
            <person name="Sales C.M."/>
            <person name="Mahendra S."/>
            <person name="Grostern A."/>
            <person name="Parales R.E."/>
            <person name="Goodwin L.A."/>
            <person name="Woyke T."/>
            <person name="Nolan M."/>
            <person name="Lapidus A."/>
            <person name="Chertkov O."/>
            <person name="Ovchinnikova G."/>
            <person name="Sczyrba A."/>
            <person name="Alvarez-Cohen L."/>
        </authorList>
    </citation>
    <scope>NUCLEOTIDE SEQUENCE [LARGE SCALE GENOMIC DNA]</scope>
    <source>
        <strain evidence="5">ATCC 55486 / DSM 44775 / JCM 13855 / CB1190</strain>
    </source>
</reference>
<keyword evidence="2" id="KW-0804">Transcription</keyword>
<feature type="domain" description="Bacterial transcriptional activator" evidence="3">
    <location>
        <begin position="883"/>
        <end position="1011"/>
    </location>
</feature>
<dbReference type="GO" id="GO:0003677">
    <property type="term" value="F:DNA binding"/>
    <property type="evidence" value="ECO:0007669"/>
    <property type="project" value="InterPro"/>
</dbReference>
<keyword evidence="1" id="KW-0805">Transcription regulation</keyword>
<dbReference type="InterPro" id="IPR011990">
    <property type="entry name" value="TPR-like_helical_dom_sf"/>
</dbReference>
<dbReference type="Gene3D" id="1.10.10.10">
    <property type="entry name" value="Winged helix-like DNA-binding domain superfamily/Winged helix DNA-binding domain"/>
    <property type="match status" value="1"/>
</dbReference>
<evidence type="ECO:0000256" key="2">
    <source>
        <dbReference type="ARBA" id="ARBA00023163"/>
    </source>
</evidence>
<dbReference type="HOGENOM" id="CLU_298042_0_0_11"/>
<dbReference type="KEGG" id="pdx:Psed_2276"/>
<dbReference type="SUPFAM" id="SSF52540">
    <property type="entry name" value="P-loop containing nucleoside triphosphate hydrolases"/>
    <property type="match status" value="1"/>
</dbReference>
<dbReference type="STRING" id="675635.Psed_2276"/>
<dbReference type="Proteomes" id="UP000007809">
    <property type="component" value="Chromosome"/>
</dbReference>
<name>F4CR53_PSEUX</name>
<dbReference type="RefSeq" id="WP_013674417.1">
    <property type="nucleotide sequence ID" value="NC_015312.1"/>
</dbReference>
<proteinExistence type="predicted"/>
<dbReference type="InterPro" id="IPR016032">
    <property type="entry name" value="Sig_transdc_resp-reg_C-effctor"/>
</dbReference>
<dbReference type="PANTHER" id="PTHR35807:SF1">
    <property type="entry name" value="TRANSCRIPTIONAL REGULATOR REDD"/>
    <property type="match status" value="1"/>
</dbReference>
<dbReference type="Pfam" id="PF03704">
    <property type="entry name" value="BTAD"/>
    <property type="match status" value="1"/>
</dbReference>
<gene>
    <name evidence="4" type="ordered locus">Psed_2276</name>
</gene>
<dbReference type="InterPro" id="IPR027417">
    <property type="entry name" value="P-loop_NTPase"/>
</dbReference>
<dbReference type="GO" id="GO:0006355">
    <property type="term" value="P:regulation of DNA-templated transcription"/>
    <property type="evidence" value="ECO:0007669"/>
    <property type="project" value="InterPro"/>
</dbReference>
<protein>
    <submittedName>
        <fullName evidence="4">Transcriptional regulator domain-containing protein</fullName>
    </submittedName>
</protein>
<evidence type="ECO:0000256" key="1">
    <source>
        <dbReference type="ARBA" id="ARBA00023015"/>
    </source>
</evidence>
<dbReference type="PANTHER" id="PTHR35807">
    <property type="entry name" value="TRANSCRIPTIONAL REGULATOR REDD-RELATED"/>
    <property type="match status" value="1"/>
</dbReference>
<accession>F4CR53</accession>
<dbReference type="Gene3D" id="1.25.40.10">
    <property type="entry name" value="Tetratricopeptide repeat domain"/>
    <property type="match status" value="2"/>
</dbReference>
<dbReference type="InterPro" id="IPR005158">
    <property type="entry name" value="BTAD"/>
</dbReference>
<dbReference type="Pfam" id="PF25873">
    <property type="entry name" value="WHD_MalT"/>
    <property type="match status" value="1"/>
</dbReference>
<evidence type="ECO:0000259" key="3">
    <source>
        <dbReference type="SMART" id="SM01043"/>
    </source>
</evidence>